<accession>A0A918F1V3</accession>
<keyword evidence="2" id="KW-1185">Reference proteome</keyword>
<reference evidence="1" key="1">
    <citation type="journal article" date="2014" name="Int. J. Syst. Evol. Microbiol.">
        <title>Complete genome sequence of Corynebacterium casei LMG S-19264T (=DSM 44701T), isolated from a smear-ripened cheese.</title>
        <authorList>
            <consortium name="US DOE Joint Genome Institute (JGI-PGF)"/>
            <person name="Walter F."/>
            <person name="Albersmeier A."/>
            <person name="Kalinowski J."/>
            <person name="Ruckert C."/>
        </authorList>
    </citation>
    <scope>NUCLEOTIDE SEQUENCE</scope>
    <source>
        <strain evidence="1">JCM 4346</strain>
    </source>
</reference>
<dbReference type="EMBL" id="BMSX01000001">
    <property type="protein sequence ID" value="GGQ93819.1"/>
    <property type="molecule type" value="Genomic_DNA"/>
</dbReference>
<dbReference type="Proteomes" id="UP000658320">
    <property type="component" value="Unassembled WGS sequence"/>
</dbReference>
<evidence type="ECO:0008006" key="3">
    <source>
        <dbReference type="Google" id="ProtNLM"/>
    </source>
</evidence>
<reference evidence="1" key="2">
    <citation type="submission" date="2020-09" db="EMBL/GenBank/DDBJ databases">
        <authorList>
            <person name="Sun Q."/>
            <person name="Ohkuma M."/>
        </authorList>
    </citation>
    <scope>NUCLEOTIDE SEQUENCE</scope>
    <source>
        <strain evidence="1">JCM 4346</strain>
    </source>
</reference>
<protein>
    <recommendedName>
        <fullName evidence="3">Transposase</fullName>
    </recommendedName>
</protein>
<sequence length="69" mass="7632">MRPSSSVTTADAATAKLFGACDGLLRQYFPKGTDLAVHTRERLYAVNSRSRKTLGWETPAERLHKLLAV</sequence>
<gene>
    <name evidence="1" type="ORF">GCM10010251_05760</name>
</gene>
<organism evidence="1 2">
    <name type="scientific">Streptomyces aurantiogriseus</name>
    <dbReference type="NCBI Taxonomy" id="66870"/>
    <lineage>
        <taxon>Bacteria</taxon>
        <taxon>Bacillati</taxon>
        <taxon>Actinomycetota</taxon>
        <taxon>Actinomycetes</taxon>
        <taxon>Kitasatosporales</taxon>
        <taxon>Streptomycetaceae</taxon>
        <taxon>Streptomyces</taxon>
    </lineage>
</organism>
<name>A0A918F1V3_9ACTN</name>
<dbReference type="AlphaFoldDB" id="A0A918F1V3"/>
<proteinExistence type="predicted"/>
<comment type="caution">
    <text evidence="1">The sequence shown here is derived from an EMBL/GenBank/DDBJ whole genome shotgun (WGS) entry which is preliminary data.</text>
</comment>
<evidence type="ECO:0000313" key="1">
    <source>
        <dbReference type="EMBL" id="GGQ93819.1"/>
    </source>
</evidence>
<evidence type="ECO:0000313" key="2">
    <source>
        <dbReference type="Proteomes" id="UP000658320"/>
    </source>
</evidence>